<evidence type="ECO:0000313" key="1">
    <source>
        <dbReference type="EMBL" id="MBB4274195.1"/>
    </source>
</evidence>
<proteinExistence type="predicted"/>
<name>A0A7W6RKM1_9HYPH</name>
<dbReference type="Proteomes" id="UP000533641">
    <property type="component" value="Unassembled WGS sequence"/>
</dbReference>
<dbReference type="EMBL" id="JACIGM010000003">
    <property type="protein sequence ID" value="MBB4274195.1"/>
    <property type="molecule type" value="Genomic_DNA"/>
</dbReference>
<gene>
    <name evidence="1" type="ORF">GGE12_001950</name>
</gene>
<reference evidence="1 2" key="1">
    <citation type="submission" date="2020-08" db="EMBL/GenBank/DDBJ databases">
        <title>Genomic Encyclopedia of Type Strains, Phase IV (KMG-V): Genome sequencing to study the core and pangenomes of soil and plant-associated prokaryotes.</title>
        <authorList>
            <person name="Whitman W."/>
        </authorList>
    </citation>
    <scope>NUCLEOTIDE SEQUENCE [LARGE SCALE GENOMIC DNA]</scope>
    <source>
        <strain evidence="1 2">SEMIA 402</strain>
    </source>
</reference>
<protein>
    <submittedName>
        <fullName evidence="1">Uncharacterized protein</fullName>
    </submittedName>
</protein>
<accession>A0A7W6RKM1</accession>
<sequence>MGYTAREIDGTVIQAGDVQVYISSVGLAIAPAVGDLVVTANGKQDRVVNGDPKMTMA</sequence>
<organism evidence="1 2">
    <name type="scientific">Rhizobium mongolense</name>
    <dbReference type="NCBI Taxonomy" id="57676"/>
    <lineage>
        <taxon>Bacteria</taxon>
        <taxon>Pseudomonadati</taxon>
        <taxon>Pseudomonadota</taxon>
        <taxon>Alphaproteobacteria</taxon>
        <taxon>Hyphomicrobiales</taxon>
        <taxon>Rhizobiaceae</taxon>
        <taxon>Rhizobium/Agrobacterium group</taxon>
        <taxon>Rhizobium</taxon>
    </lineage>
</organism>
<evidence type="ECO:0000313" key="2">
    <source>
        <dbReference type="Proteomes" id="UP000533641"/>
    </source>
</evidence>
<comment type="caution">
    <text evidence="1">The sequence shown here is derived from an EMBL/GenBank/DDBJ whole genome shotgun (WGS) entry which is preliminary data.</text>
</comment>
<dbReference type="AlphaFoldDB" id="A0A7W6RKM1"/>